<name>A0A5M3TDA1_LIMPL</name>
<feature type="transmembrane region" description="Helical" evidence="1">
    <location>
        <begin position="119"/>
        <end position="140"/>
    </location>
</feature>
<feature type="transmembrane region" description="Helical" evidence="1">
    <location>
        <begin position="242"/>
        <end position="264"/>
    </location>
</feature>
<reference evidence="2 3" key="1">
    <citation type="journal article" date="2019" name="J Genomics">
        <title>The Draft Genome of a Hydrogen-producing Cyanobacterium, Arthrospira platensis NIES-46.</title>
        <authorList>
            <person name="Suzuki S."/>
            <person name="Yamaguchi H."/>
            <person name="Kawachi M."/>
        </authorList>
    </citation>
    <scope>NUCLEOTIDE SEQUENCE [LARGE SCALE GENOMIC DNA]</scope>
    <source>
        <strain evidence="2 3">NIES-46</strain>
    </source>
</reference>
<evidence type="ECO:0000313" key="2">
    <source>
        <dbReference type="EMBL" id="GCE95918.1"/>
    </source>
</evidence>
<evidence type="ECO:0008006" key="4">
    <source>
        <dbReference type="Google" id="ProtNLM"/>
    </source>
</evidence>
<keyword evidence="1" id="KW-1133">Transmembrane helix</keyword>
<keyword evidence="1" id="KW-0472">Membrane</keyword>
<keyword evidence="1" id="KW-0812">Transmembrane</keyword>
<sequence length="1202" mass="135004">METAFDHWWHLILGALSLNADAFVEINILPLGRGLALTIVLVAGLSQAIGQSIVLFINRVRPFRFLLSLGMAAILFVFTFWFWAGSIWLVHNAIFNSGLNLQSTITTLGLSYAPQILRFIVGLPYLGIPIGVFLSIWSLLAEVTAIKAVTNLDTWATFSSVGLGWVLLQILQRTIGSPLMILGQQLTNLVAGTEVVTDRQKLTQMVMSGNIETIDDVGNEVILDAATRHSPETIKRNRAIKLIALGLTAFFVFVLISSQSPGWFSRWYNALEQTLQLAIDLTTISLIALFFSIFLTPLEALSWWAGWYGDRTLKYTGTPIKEIENPNSISRYVMYLDGINQGSHEYLPQVENMFNKLAESLPDDILMVKGIMPYSVTNKPLTSDRPLSFIWQIIESISLKNPANPIAFIINFRNVVSVAIAADPRYGPIQNQGLAQVIYDSLISFGYPLGSGKPITLIGYSGGGQMSMGAVSFLKYNINAPIEVISLAGVISGNTGAMVIERLYHLVGEKDHVEKLGPIMFSGRWPISVLSNWNRAKRRGRIILISLGPVGHNGDDGPMGDALLPDGRTHLEQTVQIITGILCQNWELTGLDPEKFITISEYERYKQGLFNQVGYYPIQQRLNTDLYHPNYTWIGRLILPSPDERESLKGVRLEIYHADPENQHRIGQVVILRWSDEQWVQNYSKLLKMDVNFSEQARLSERQGKVHPHRLDGWENVDPLESLAGARPDDDMIVALPEPVVIRDTGEGVPVVYIQREPMQISGWFYGVVRFVKNLGNDLFQVRHFNPSTGDFDGDDEIVYMPTVIPNRNGVYSFNNQGVEESPVNEGGWYIYGARNKQGRFTVQAIAPREMLRLSPQRVIHGLSPCLDYLRRDYLGNLKAEKGQIKNVLLSPHNEGQDNTQAISQWREGDRALMMHLFGGIGGNKAELASMKIYFGHFAFGVATVKRDPLTGELRFAMEYRQIYTNNTDGIVSGANAWEHYGGDRQWGWLGVRPLCETLIKFSPLTEDYDFDGIKFSPLTAVIQELDIMAARYRVGDGTGNTFVSPVNSCCQDSSQALYSSLRRILAELELNPLIIKWLREHPDHEQTLRFQQLADLLNTLEHYLTPMGKVRPDWRFNAPKLGDLTVENPGDTLIKALSSWRTLLPRWVHDQIAMIFLQFGADLWILMTNQVGGFDPDIEPVAPTDFRLGVPQIKPAKKNWS</sequence>
<protein>
    <recommendedName>
        <fullName evidence="4">Peptidase</fullName>
    </recommendedName>
</protein>
<feature type="transmembrane region" description="Helical" evidence="1">
    <location>
        <begin position="284"/>
        <end position="305"/>
    </location>
</feature>
<keyword evidence="3" id="KW-1185">Reference proteome</keyword>
<feature type="transmembrane region" description="Helical" evidence="1">
    <location>
        <begin position="35"/>
        <end position="58"/>
    </location>
</feature>
<evidence type="ECO:0000256" key="1">
    <source>
        <dbReference type="SAM" id="Phobius"/>
    </source>
</evidence>
<dbReference type="RefSeq" id="WP_014275236.1">
    <property type="nucleotide sequence ID" value="NZ_BIMW01000154.1"/>
</dbReference>
<gene>
    <name evidence="2" type="ORF">NIES46_39840</name>
</gene>
<accession>A0A5M3TDA1</accession>
<proteinExistence type="predicted"/>
<comment type="caution">
    <text evidence="2">The sequence shown here is derived from an EMBL/GenBank/DDBJ whole genome shotgun (WGS) entry which is preliminary data.</text>
</comment>
<dbReference type="EMBL" id="BIMW01000154">
    <property type="protein sequence ID" value="GCE95918.1"/>
    <property type="molecule type" value="Genomic_DNA"/>
</dbReference>
<dbReference type="GeneID" id="301684758"/>
<evidence type="ECO:0000313" key="3">
    <source>
        <dbReference type="Proteomes" id="UP000326169"/>
    </source>
</evidence>
<feature type="transmembrane region" description="Helical" evidence="1">
    <location>
        <begin position="65"/>
        <end position="84"/>
    </location>
</feature>
<organism evidence="2 3">
    <name type="scientific">Limnospira platensis NIES-46</name>
    <dbReference type="NCBI Taxonomy" id="1236695"/>
    <lineage>
        <taxon>Bacteria</taxon>
        <taxon>Bacillati</taxon>
        <taxon>Cyanobacteriota</taxon>
        <taxon>Cyanophyceae</taxon>
        <taxon>Oscillatoriophycideae</taxon>
        <taxon>Oscillatoriales</taxon>
        <taxon>Sirenicapillariaceae</taxon>
        <taxon>Limnospira</taxon>
    </lineage>
</organism>
<dbReference type="Proteomes" id="UP000326169">
    <property type="component" value="Unassembled WGS sequence"/>
</dbReference>